<protein>
    <recommendedName>
        <fullName evidence="1">STY4199-like HEPN domain-containing protein</fullName>
    </recommendedName>
</protein>
<dbReference type="RefSeq" id="WP_105594326.1">
    <property type="nucleotide sequence ID" value="NZ_PDET01000015.1"/>
</dbReference>
<keyword evidence="3" id="KW-1185">Reference proteome</keyword>
<dbReference type="Proteomes" id="UP000239181">
    <property type="component" value="Unassembled WGS sequence"/>
</dbReference>
<evidence type="ECO:0000259" key="1">
    <source>
        <dbReference type="Pfam" id="PF18729"/>
    </source>
</evidence>
<accession>A0A2S9I7U4</accession>
<dbReference type="EMBL" id="PDET01000015">
    <property type="protein sequence ID" value="PRD13851.1"/>
    <property type="molecule type" value="Genomic_DNA"/>
</dbReference>
<evidence type="ECO:0000313" key="2">
    <source>
        <dbReference type="EMBL" id="PRD13851.1"/>
    </source>
</evidence>
<dbReference type="Pfam" id="PF18729">
    <property type="entry name" value="HEPN_STY4199"/>
    <property type="match status" value="1"/>
</dbReference>
<sequence length="633" mass="71246">MNNQLALTIVNRSREIVANAHSQISERLAVPHPDNDSFTAGFRMLDQGRIKHTSWKNVGEMLGLNAAQIKNYVDLLRVLSGREAELGSDPLALNKCMIAGLQLVNLLELVQEAHPEFSWESVYPLPQEARDGNAVRQMRAIELLIREVVDEAWADQHKLISRMREILNDAVVDRIVKNAEKGNVLSGTLLEQLRLILADKEDFPGYYHRYFDPAPALNYASGTRETLSLFLQDLNHIRNKIAHHKRLSEAERLLLNEYFDQVIEPLRAAYREGRLKTDPDALYDAPAEAIERYQQQVEKQLAEIGDELKRTGQTVKEIREDTGILRRKSSWILAGIVGIAAITGATLHFSGGSFVNTEIIKDKVSDVQDKLGNVKQETSSDPRKELANMGVQWDQGEMEQAIRRGDLRTVQLFNEGGMSWHSNFLVAALDEWYTEGHNPGRAATIDYLSQHAGNLIYLNGYSGTCGYAMDTAIKHNKKGGGNTDLNNKVISTLCKTDIGLADFKVKRQKLSDELEKLKADYHHDTQPVEVCFRENMQDDGNRIYSNIHGSGASPSANYYVKPTADSRAASVTNYKFKEYQDDRMSVPRFKESLKYYCQQLAGFAKEMYPPEIAKTEEELKSVDDIAANSGLKG</sequence>
<dbReference type="AlphaFoldDB" id="A0A2S9I7U4"/>
<name>A0A2S9I7U4_9GAMM</name>
<dbReference type="InterPro" id="IPR040816">
    <property type="entry name" value="STY4199_HEPN_dom"/>
</dbReference>
<evidence type="ECO:0000313" key="3">
    <source>
        <dbReference type="Proteomes" id="UP000239181"/>
    </source>
</evidence>
<feature type="domain" description="STY4199-like HEPN" evidence="1">
    <location>
        <begin position="12"/>
        <end position="279"/>
    </location>
</feature>
<proteinExistence type="predicted"/>
<gene>
    <name evidence="2" type="ORF">CQW29_19090</name>
</gene>
<reference evidence="2 3" key="1">
    <citation type="submission" date="2017-10" db="EMBL/GenBank/DDBJ databases">
        <title>Draft genome of two endophytic bacteria isolated from 'guarana' Paullinia cupana (Mart.) Ducke.</title>
        <authorList>
            <person name="Siqueira K.A."/>
            <person name="Liotti R.G."/>
            <person name="Mendes T.A."/>
            <person name="Soares M.A."/>
        </authorList>
    </citation>
    <scope>NUCLEOTIDE SEQUENCE [LARGE SCALE GENOMIC DNA]</scope>
    <source>
        <strain evidence="2 3">342</strain>
    </source>
</reference>
<comment type="caution">
    <text evidence="2">The sequence shown here is derived from an EMBL/GenBank/DDBJ whole genome shotgun (WGS) entry which is preliminary data.</text>
</comment>
<dbReference type="OrthoDB" id="6638015at2"/>
<organism evidence="2 3">
    <name type="scientific">Pantoea coffeiphila</name>
    <dbReference type="NCBI Taxonomy" id="1465635"/>
    <lineage>
        <taxon>Bacteria</taxon>
        <taxon>Pseudomonadati</taxon>
        <taxon>Pseudomonadota</taxon>
        <taxon>Gammaproteobacteria</taxon>
        <taxon>Enterobacterales</taxon>
        <taxon>Erwiniaceae</taxon>
        <taxon>Pantoea</taxon>
    </lineage>
</organism>